<dbReference type="EMBL" id="VSSQ01046813">
    <property type="protein sequence ID" value="MPN00790.1"/>
    <property type="molecule type" value="Genomic_DNA"/>
</dbReference>
<organism evidence="1">
    <name type="scientific">bioreactor metagenome</name>
    <dbReference type="NCBI Taxonomy" id="1076179"/>
    <lineage>
        <taxon>unclassified sequences</taxon>
        <taxon>metagenomes</taxon>
        <taxon>ecological metagenomes</taxon>
    </lineage>
</organism>
<evidence type="ECO:0000313" key="1">
    <source>
        <dbReference type="EMBL" id="MPN00790.1"/>
    </source>
</evidence>
<protein>
    <submittedName>
        <fullName evidence="1">Uncharacterized protein</fullName>
    </submittedName>
</protein>
<proteinExistence type="predicted"/>
<sequence>MAGRVPEVQGLAHSRFGFICLDNLRLEGDTPFHNVRQVVCGFARFKQRKQRPIVENSGFNRLRRAVCKLIRRERGKRVRVANHQRRLMKQPR</sequence>
<comment type="caution">
    <text evidence="1">The sequence shown here is derived from an EMBL/GenBank/DDBJ whole genome shotgun (WGS) entry which is preliminary data.</text>
</comment>
<gene>
    <name evidence="1" type="ORF">SDC9_147988</name>
</gene>
<accession>A0A645EHJ4</accession>
<name>A0A645EHJ4_9ZZZZ</name>
<dbReference type="AlphaFoldDB" id="A0A645EHJ4"/>
<reference evidence="1" key="1">
    <citation type="submission" date="2019-08" db="EMBL/GenBank/DDBJ databases">
        <authorList>
            <person name="Kucharzyk K."/>
            <person name="Murdoch R.W."/>
            <person name="Higgins S."/>
            <person name="Loffler F."/>
        </authorList>
    </citation>
    <scope>NUCLEOTIDE SEQUENCE</scope>
</reference>